<feature type="compositionally biased region" description="Basic and acidic residues" evidence="4">
    <location>
        <begin position="74"/>
        <end position="84"/>
    </location>
</feature>
<dbReference type="Pfam" id="PF00364">
    <property type="entry name" value="Biotin_lipoyl"/>
    <property type="match status" value="1"/>
</dbReference>
<accession>A0A562QGR4</accession>
<evidence type="ECO:0000256" key="3">
    <source>
        <dbReference type="RuleBase" id="RU364072"/>
    </source>
</evidence>
<dbReference type="SUPFAM" id="SSF51230">
    <property type="entry name" value="Single hybrid motif"/>
    <property type="match status" value="1"/>
</dbReference>
<feature type="compositionally biased region" description="Low complexity" evidence="4">
    <location>
        <begin position="43"/>
        <end position="52"/>
    </location>
</feature>
<keyword evidence="3" id="KW-0443">Lipid metabolism</keyword>
<dbReference type="NCBIfam" id="TIGR00531">
    <property type="entry name" value="BCCP"/>
    <property type="match status" value="1"/>
</dbReference>
<dbReference type="PANTHER" id="PTHR45266:SF3">
    <property type="entry name" value="OXALOACETATE DECARBOXYLASE ALPHA CHAIN"/>
    <property type="match status" value="1"/>
</dbReference>
<dbReference type="PROSITE" id="PS50968">
    <property type="entry name" value="BIOTINYL_LIPOYL"/>
    <property type="match status" value="1"/>
</dbReference>
<dbReference type="EMBL" id="VLKZ01000006">
    <property type="protein sequence ID" value="TWI55952.1"/>
    <property type="molecule type" value="Genomic_DNA"/>
</dbReference>
<sequence length="167" mass="18320">MLKVQELKELIRALDQSSIDELKIEQDGAKLLLRKNQTTTVVAEKSVKSSEVLPSPTEQPESPKASLEVVSTPSKEESKLEDKPVAENVHTIKSPMVGTFYAAPSPDADPYVNKGDQVKEVSIVCIVEAMKLMNEIEAEVNGKIIEVLAEDGELVEYGQPLFVVELT</sequence>
<comment type="function">
    <text evidence="3">This protein is a component of the acetyl coenzyme A carboxylase complex; first, biotin carboxylase catalyzes the carboxylation of the carrier protein and then the transcarboxylase transfers the carboxyl group to form malonyl-CoA.</text>
</comment>
<dbReference type="GO" id="GO:0006633">
    <property type="term" value="P:fatty acid biosynthetic process"/>
    <property type="evidence" value="ECO:0007669"/>
    <property type="project" value="UniProtKB-UniPathway"/>
</dbReference>
<evidence type="ECO:0000256" key="1">
    <source>
        <dbReference type="ARBA" id="ARBA00017562"/>
    </source>
</evidence>
<dbReference type="GO" id="GO:0009317">
    <property type="term" value="C:acetyl-CoA carboxylase complex"/>
    <property type="evidence" value="ECO:0007669"/>
    <property type="project" value="InterPro"/>
</dbReference>
<evidence type="ECO:0000256" key="4">
    <source>
        <dbReference type="SAM" id="MobiDB-lite"/>
    </source>
</evidence>
<dbReference type="InterPro" id="IPR000089">
    <property type="entry name" value="Biotin_lipoyl"/>
</dbReference>
<dbReference type="AlphaFoldDB" id="A0A562QGR4"/>
<keyword evidence="3" id="KW-0276">Fatty acid metabolism</keyword>
<comment type="caution">
    <text evidence="6">The sequence shown here is derived from an EMBL/GenBank/DDBJ whole genome shotgun (WGS) entry which is preliminary data.</text>
</comment>
<evidence type="ECO:0000256" key="2">
    <source>
        <dbReference type="ARBA" id="ARBA00023267"/>
    </source>
</evidence>
<keyword evidence="3" id="KW-0275">Fatty acid biosynthesis</keyword>
<feature type="domain" description="Lipoyl-binding" evidence="5">
    <location>
        <begin position="89"/>
        <end position="165"/>
    </location>
</feature>
<evidence type="ECO:0000313" key="7">
    <source>
        <dbReference type="Proteomes" id="UP000315711"/>
    </source>
</evidence>
<reference evidence="6 7" key="1">
    <citation type="journal article" date="2015" name="Stand. Genomic Sci.">
        <title>Genomic Encyclopedia of Bacterial and Archaeal Type Strains, Phase III: the genomes of soil and plant-associated and newly described type strains.</title>
        <authorList>
            <person name="Whitman W.B."/>
            <person name="Woyke T."/>
            <person name="Klenk H.P."/>
            <person name="Zhou Y."/>
            <person name="Lilburn T.G."/>
            <person name="Beck B.J."/>
            <person name="De Vos P."/>
            <person name="Vandamme P."/>
            <person name="Eisen J.A."/>
            <person name="Garrity G."/>
            <person name="Hugenholtz P."/>
            <person name="Kyrpides N.C."/>
        </authorList>
    </citation>
    <scope>NUCLEOTIDE SEQUENCE [LARGE SCALE GENOMIC DNA]</scope>
    <source>
        <strain evidence="6 7">CGMCC 1.10116</strain>
    </source>
</reference>
<protein>
    <recommendedName>
        <fullName evidence="1 3">Biotin carboxyl carrier protein of acetyl-CoA carboxylase</fullName>
    </recommendedName>
</protein>
<keyword evidence="7" id="KW-1185">Reference proteome</keyword>
<dbReference type="GO" id="GO:0003989">
    <property type="term" value="F:acetyl-CoA carboxylase activity"/>
    <property type="evidence" value="ECO:0007669"/>
    <property type="project" value="InterPro"/>
</dbReference>
<dbReference type="Proteomes" id="UP000315711">
    <property type="component" value="Unassembled WGS sequence"/>
</dbReference>
<proteinExistence type="predicted"/>
<dbReference type="PRINTS" id="PR01071">
    <property type="entry name" value="ACOABIOTINCC"/>
</dbReference>
<dbReference type="UniPathway" id="UPA00094"/>
<feature type="region of interest" description="Disordered" evidence="4">
    <location>
        <begin position="43"/>
        <end position="84"/>
    </location>
</feature>
<dbReference type="PANTHER" id="PTHR45266">
    <property type="entry name" value="OXALOACETATE DECARBOXYLASE ALPHA CHAIN"/>
    <property type="match status" value="1"/>
</dbReference>
<dbReference type="OrthoDB" id="9811735at2"/>
<dbReference type="InterPro" id="IPR011053">
    <property type="entry name" value="Single_hybrid_motif"/>
</dbReference>
<name>A0A562QGR4_9BACI</name>
<keyword evidence="3" id="KW-0444">Lipid biosynthesis</keyword>
<evidence type="ECO:0000313" key="6">
    <source>
        <dbReference type="EMBL" id="TWI55952.1"/>
    </source>
</evidence>
<dbReference type="Gene3D" id="2.40.50.100">
    <property type="match status" value="1"/>
</dbReference>
<keyword evidence="2 3" id="KW-0092">Biotin</keyword>
<dbReference type="InterPro" id="IPR001249">
    <property type="entry name" value="AcCoA_biotinCC"/>
</dbReference>
<gene>
    <name evidence="6" type="ORF">IQ10_02518</name>
</gene>
<dbReference type="CDD" id="cd06850">
    <property type="entry name" value="biotinyl_domain"/>
    <property type="match status" value="1"/>
</dbReference>
<dbReference type="InterPro" id="IPR050709">
    <property type="entry name" value="Biotin_Carboxyl_Carrier/Decarb"/>
</dbReference>
<dbReference type="RefSeq" id="WP_144450801.1">
    <property type="nucleotide sequence ID" value="NZ_VLKZ01000006.1"/>
</dbReference>
<evidence type="ECO:0000259" key="5">
    <source>
        <dbReference type="PROSITE" id="PS50968"/>
    </source>
</evidence>
<comment type="pathway">
    <text evidence="3">Lipid metabolism; fatty acid biosynthesis.</text>
</comment>
<organism evidence="6 7">
    <name type="scientific">Halalkalibacter nanhaiisediminis</name>
    <dbReference type="NCBI Taxonomy" id="688079"/>
    <lineage>
        <taxon>Bacteria</taxon>
        <taxon>Bacillati</taxon>
        <taxon>Bacillota</taxon>
        <taxon>Bacilli</taxon>
        <taxon>Bacillales</taxon>
        <taxon>Bacillaceae</taxon>
        <taxon>Halalkalibacter</taxon>
    </lineage>
</organism>